<dbReference type="EMBL" id="VIBQ01000016">
    <property type="protein sequence ID" value="KAB8356688.1"/>
    <property type="molecule type" value="Genomic_DNA"/>
</dbReference>
<feature type="chain" id="PRO_5024390991" description="Pectinesterase inhibitor domain-containing protein" evidence="1">
    <location>
        <begin position="18"/>
        <end position="203"/>
    </location>
</feature>
<evidence type="ECO:0000256" key="1">
    <source>
        <dbReference type="SAM" id="SignalP"/>
    </source>
</evidence>
<evidence type="ECO:0008006" key="4">
    <source>
        <dbReference type="Google" id="ProtNLM"/>
    </source>
</evidence>
<evidence type="ECO:0000313" key="3">
    <source>
        <dbReference type="Proteomes" id="UP000327013"/>
    </source>
</evidence>
<keyword evidence="1" id="KW-0732">Signal</keyword>
<organism evidence="2 3">
    <name type="scientific">Carpinus fangiana</name>
    <dbReference type="NCBI Taxonomy" id="176857"/>
    <lineage>
        <taxon>Eukaryota</taxon>
        <taxon>Viridiplantae</taxon>
        <taxon>Streptophyta</taxon>
        <taxon>Embryophyta</taxon>
        <taxon>Tracheophyta</taxon>
        <taxon>Spermatophyta</taxon>
        <taxon>Magnoliopsida</taxon>
        <taxon>eudicotyledons</taxon>
        <taxon>Gunneridae</taxon>
        <taxon>Pentapetalae</taxon>
        <taxon>rosids</taxon>
        <taxon>fabids</taxon>
        <taxon>Fagales</taxon>
        <taxon>Betulaceae</taxon>
        <taxon>Carpinus</taxon>
    </lineage>
</organism>
<comment type="caution">
    <text evidence="2">The sequence shown here is derived from an EMBL/GenBank/DDBJ whole genome shotgun (WGS) entry which is preliminary data.</text>
</comment>
<feature type="signal peptide" evidence="1">
    <location>
        <begin position="1"/>
        <end position="17"/>
    </location>
</feature>
<name>A0A5N6KY96_9ROSI</name>
<accession>A0A5N6KY96</accession>
<sequence>MHFITASLFLLCAFATAAPHPKRRLGGLTLDKLLLIAPKSASCDAAPYASECSTAAQALPHIVDSFNDYDITHPSVQAALVATMAYESAEFVYNRNHFPSPGRPGQGTKAMMMPEFTAEYAASLSLSSTGDAQAVADAVEQPQYTFGAAAWYITTKCDFSVREAMWGGSESGWEAYVTGCLGTTVDEGRKAYWQKAIEVLGSE</sequence>
<keyword evidence="3" id="KW-1185">Reference proteome</keyword>
<evidence type="ECO:0000313" key="2">
    <source>
        <dbReference type="EMBL" id="KAB8356688.1"/>
    </source>
</evidence>
<dbReference type="OrthoDB" id="2349272at2759"/>
<reference evidence="2 3" key="1">
    <citation type="submission" date="2019-06" db="EMBL/GenBank/DDBJ databases">
        <title>A chromosomal-level reference genome of Carpinus fangiana (Coryloideae, Betulaceae).</title>
        <authorList>
            <person name="Yang X."/>
            <person name="Wang Z."/>
            <person name="Zhang L."/>
            <person name="Hao G."/>
            <person name="Liu J."/>
            <person name="Yang Y."/>
        </authorList>
    </citation>
    <scope>NUCLEOTIDE SEQUENCE [LARGE SCALE GENOMIC DNA]</scope>
    <source>
        <strain evidence="2">Cfa_2016G</strain>
        <tissue evidence="2">Leaf</tissue>
    </source>
</reference>
<gene>
    <name evidence="2" type="ORF">FH972_024264</name>
</gene>
<dbReference type="AlphaFoldDB" id="A0A5N6KY96"/>
<protein>
    <recommendedName>
        <fullName evidence="4">Pectinesterase inhibitor domain-containing protein</fullName>
    </recommendedName>
</protein>
<proteinExistence type="predicted"/>
<dbReference type="Proteomes" id="UP000327013">
    <property type="component" value="Unassembled WGS sequence"/>
</dbReference>